<dbReference type="PANTHER" id="PTHR33258:SF1">
    <property type="entry name" value="TRANSPOSASE INSL FOR INSERTION SEQUENCE ELEMENT IS186A-RELATED"/>
    <property type="match status" value="1"/>
</dbReference>
<evidence type="ECO:0000259" key="1">
    <source>
        <dbReference type="Pfam" id="PF01609"/>
    </source>
</evidence>
<proteinExistence type="predicted"/>
<gene>
    <name evidence="2" type="ORF">WG929_20825</name>
</gene>
<organism evidence="2 3">
    <name type="scientific">Oceanobacter antarcticus</name>
    <dbReference type="NCBI Taxonomy" id="3133425"/>
    <lineage>
        <taxon>Bacteria</taxon>
        <taxon>Pseudomonadati</taxon>
        <taxon>Pseudomonadota</taxon>
        <taxon>Gammaproteobacteria</taxon>
        <taxon>Oceanospirillales</taxon>
        <taxon>Oceanospirillaceae</taxon>
        <taxon>Oceanobacter</taxon>
    </lineage>
</organism>
<dbReference type="InterPro" id="IPR012337">
    <property type="entry name" value="RNaseH-like_sf"/>
</dbReference>
<accession>A0ABW8NPB5</accession>
<feature type="domain" description="Transposase IS4-like" evidence="1">
    <location>
        <begin position="38"/>
        <end position="116"/>
    </location>
</feature>
<keyword evidence="3" id="KW-1185">Reference proteome</keyword>
<feature type="non-terminal residue" evidence="2">
    <location>
        <position position="1"/>
    </location>
</feature>
<reference evidence="2 3" key="1">
    <citation type="submission" date="2024-03" db="EMBL/GenBank/DDBJ databases">
        <title>High-quality draft genome sequence of Oceanobacter sp. wDCs-4.</title>
        <authorList>
            <person name="Dong C."/>
        </authorList>
    </citation>
    <scope>NUCLEOTIDE SEQUENCE [LARGE SCALE GENOMIC DNA]</scope>
    <source>
        <strain evidence="3">wDCs-4</strain>
    </source>
</reference>
<dbReference type="RefSeq" id="WP_416207616.1">
    <property type="nucleotide sequence ID" value="NZ_JBBKTX010000067.1"/>
</dbReference>
<dbReference type="SUPFAM" id="SSF53098">
    <property type="entry name" value="Ribonuclease H-like"/>
    <property type="match status" value="1"/>
</dbReference>
<dbReference type="Pfam" id="PF01609">
    <property type="entry name" value="DDE_Tnp_1"/>
    <property type="match status" value="1"/>
</dbReference>
<name>A0ABW8NPB5_9GAMM</name>
<comment type="caution">
    <text evidence="2">The sequence shown here is derived from an EMBL/GenBank/DDBJ whole genome shotgun (WGS) entry which is preliminary data.</text>
</comment>
<dbReference type="Gene3D" id="3.90.350.10">
    <property type="entry name" value="Transposase Inhibitor Protein From Tn5, Chain A, domain 1"/>
    <property type="match status" value="1"/>
</dbReference>
<sequence>MKKDMNYKVTKSLPPKGVGVVRDEKIEVCYKTRSYLKGRTLRRVVFHRQQDDKELVFITNDLKRSALAIADLYKQRWQIELFFKWIKQNLKIKQFYGTSENAVKLQVLVAMISYVLLRLIQQGVAPERRLGNVSIRLGSVLMQRMPLLEVFRKPPDLPDDTGQLGLGFG</sequence>
<evidence type="ECO:0000313" key="3">
    <source>
        <dbReference type="Proteomes" id="UP001620597"/>
    </source>
</evidence>
<dbReference type="Proteomes" id="UP001620597">
    <property type="component" value="Unassembled WGS sequence"/>
</dbReference>
<evidence type="ECO:0000313" key="2">
    <source>
        <dbReference type="EMBL" id="MFK4754843.1"/>
    </source>
</evidence>
<dbReference type="InterPro" id="IPR002559">
    <property type="entry name" value="Transposase_11"/>
</dbReference>
<dbReference type="PANTHER" id="PTHR33258">
    <property type="entry name" value="TRANSPOSASE INSL FOR INSERTION SEQUENCE ELEMENT IS186A-RELATED"/>
    <property type="match status" value="1"/>
</dbReference>
<protein>
    <submittedName>
        <fullName evidence="2">Transposase</fullName>
    </submittedName>
</protein>
<dbReference type="EMBL" id="JBBKTX010000067">
    <property type="protein sequence ID" value="MFK4754843.1"/>
    <property type="molecule type" value="Genomic_DNA"/>
</dbReference>